<evidence type="ECO:0000313" key="2">
    <source>
        <dbReference type="Proteomes" id="UP001304298"/>
    </source>
</evidence>
<evidence type="ECO:0008006" key="3">
    <source>
        <dbReference type="Google" id="ProtNLM"/>
    </source>
</evidence>
<sequence>MPNRLRISRDAAPIPCEACGRATLYVARLVSEDGTQLGQTLVCTSCRRHRAEATATPTR</sequence>
<dbReference type="RefSeq" id="WP_323327674.1">
    <property type="nucleotide sequence ID" value="NZ_JAYFSI010000002.1"/>
</dbReference>
<dbReference type="EMBL" id="JAYFSI010000002">
    <property type="protein sequence ID" value="MEA5361024.1"/>
    <property type="molecule type" value="Genomic_DNA"/>
</dbReference>
<proteinExistence type="predicted"/>
<gene>
    <name evidence="1" type="ORF">VA596_15880</name>
</gene>
<organism evidence="1 2">
    <name type="scientific">Amycolatopsis heterodermiae</name>
    <dbReference type="NCBI Taxonomy" id="3110235"/>
    <lineage>
        <taxon>Bacteria</taxon>
        <taxon>Bacillati</taxon>
        <taxon>Actinomycetota</taxon>
        <taxon>Actinomycetes</taxon>
        <taxon>Pseudonocardiales</taxon>
        <taxon>Pseudonocardiaceae</taxon>
        <taxon>Amycolatopsis</taxon>
    </lineage>
</organism>
<protein>
    <recommendedName>
        <fullName evidence="3">Small CPxCG-related zinc finger protein</fullName>
    </recommendedName>
</protein>
<comment type="caution">
    <text evidence="1">The sequence shown here is derived from an EMBL/GenBank/DDBJ whole genome shotgun (WGS) entry which is preliminary data.</text>
</comment>
<accession>A0ABU5R5W0</accession>
<reference evidence="1 2" key="1">
    <citation type="submission" date="2023-12" db="EMBL/GenBank/DDBJ databases">
        <title>Amycolatopsis sp. V23-08.</title>
        <authorList>
            <person name="Somphong A."/>
        </authorList>
    </citation>
    <scope>NUCLEOTIDE SEQUENCE [LARGE SCALE GENOMIC DNA]</scope>
    <source>
        <strain evidence="1 2">V23-08</strain>
    </source>
</reference>
<keyword evidence="2" id="KW-1185">Reference proteome</keyword>
<dbReference type="Proteomes" id="UP001304298">
    <property type="component" value="Unassembled WGS sequence"/>
</dbReference>
<evidence type="ECO:0000313" key="1">
    <source>
        <dbReference type="EMBL" id="MEA5361024.1"/>
    </source>
</evidence>
<name>A0ABU5R5W0_9PSEU</name>